<dbReference type="Proteomes" id="UP000249304">
    <property type="component" value="Unassembled WGS sequence"/>
</dbReference>
<proteinExistence type="predicted"/>
<evidence type="ECO:0000313" key="2">
    <source>
        <dbReference type="Proteomes" id="UP000249304"/>
    </source>
</evidence>
<reference evidence="1 2" key="1">
    <citation type="submission" date="2018-01" db="EMBL/GenBank/DDBJ databases">
        <title>Draft genome sequence of Nonomuraea sp. KC333.</title>
        <authorList>
            <person name="Sahin N."/>
            <person name="Saygin H."/>
            <person name="Ay H."/>
        </authorList>
    </citation>
    <scope>NUCLEOTIDE SEQUENCE [LARGE SCALE GENOMIC DNA]</scope>
    <source>
        <strain evidence="1 2">KC333</strain>
    </source>
</reference>
<accession>A0A2W2F5B3</accession>
<dbReference type="EMBL" id="POUD01000078">
    <property type="protein sequence ID" value="PZG16777.1"/>
    <property type="molecule type" value="Genomic_DNA"/>
</dbReference>
<gene>
    <name evidence="1" type="ORF">C1J01_19870</name>
</gene>
<sequence>MVASGSVVGVSAAFSAAPFDVPDAGLAEAPGVASFGAPEVEPSGFGVLEVELAGVGVWGEFQAVEVGLVPWTADAPGAPVAVDGGSGVGGWPMWRGVGRRMAVVVSASDWVPFSAWPVAELSAGLSAEALAASLAEPAPVSLAELSAASLAGLLAASSAASFAVSFASLAGPRPSSSGGSNVNLGMTPVASGSKGTSEFSLCSSEEPVIPVAMPSPSRCVTLTIMRPRTTPG</sequence>
<organism evidence="1 2">
    <name type="scientific">Nonomuraea aridisoli</name>
    <dbReference type="NCBI Taxonomy" id="2070368"/>
    <lineage>
        <taxon>Bacteria</taxon>
        <taxon>Bacillati</taxon>
        <taxon>Actinomycetota</taxon>
        <taxon>Actinomycetes</taxon>
        <taxon>Streptosporangiales</taxon>
        <taxon>Streptosporangiaceae</taxon>
        <taxon>Nonomuraea</taxon>
    </lineage>
</organism>
<name>A0A2W2F5B3_9ACTN</name>
<evidence type="ECO:0000313" key="1">
    <source>
        <dbReference type="EMBL" id="PZG16777.1"/>
    </source>
</evidence>
<protein>
    <submittedName>
        <fullName evidence="1">Uncharacterized protein</fullName>
    </submittedName>
</protein>
<keyword evidence="2" id="KW-1185">Reference proteome</keyword>
<comment type="caution">
    <text evidence="1">The sequence shown here is derived from an EMBL/GenBank/DDBJ whole genome shotgun (WGS) entry which is preliminary data.</text>
</comment>
<dbReference type="AlphaFoldDB" id="A0A2W2F5B3"/>